<dbReference type="InterPro" id="IPR011050">
    <property type="entry name" value="Pectin_lyase_fold/virulence"/>
</dbReference>
<gene>
    <name evidence="3" type="ORF">DRV85_13480</name>
</gene>
<evidence type="ECO:0000256" key="1">
    <source>
        <dbReference type="SAM" id="MobiDB-lite"/>
    </source>
</evidence>
<dbReference type="RefSeq" id="WP_113290003.1">
    <property type="nucleotide sequence ID" value="NZ_QNTQ01000013.1"/>
</dbReference>
<comment type="caution">
    <text evidence="3">The sequence shown here is derived from an EMBL/GenBank/DDBJ whole genome shotgun (WGS) entry which is preliminary data.</text>
</comment>
<reference evidence="3 4" key="1">
    <citation type="submission" date="2018-07" db="EMBL/GenBank/DDBJ databases">
        <title>Rhodosalinus sp. strain E84T genomic sequence and assembly.</title>
        <authorList>
            <person name="Liu Z.-W."/>
            <person name="Lu D.-C."/>
        </authorList>
    </citation>
    <scope>NUCLEOTIDE SEQUENCE [LARGE SCALE GENOMIC DNA]</scope>
    <source>
        <strain evidence="3 4">E84</strain>
    </source>
</reference>
<feature type="domain" description="Rhamnogalacturonase A/B/Epimerase-like pectate lyase" evidence="2">
    <location>
        <begin position="188"/>
        <end position="241"/>
    </location>
</feature>
<name>A0A365U6G9_9RHOB</name>
<dbReference type="InterPro" id="IPR024535">
    <property type="entry name" value="RHGA/B-epi-like_pectate_lyase"/>
</dbReference>
<protein>
    <submittedName>
        <fullName evidence="3">Right-handed parallel beta-helix repeat-containing protein</fullName>
    </submittedName>
</protein>
<evidence type="ECO:0000313" key="3">
    <source>
        <dbReference type="EMBL" id="RBI84024.1"/>
    </source>
</evidence>
<evidence type="ECO:0000259" key="2">
    <source>
        <dbReference type="Pfam" id="PF12708"/>
    </source>
</evidence>
<dbReference type="SUPFAM" id="SSF51126">
    <property type="entry name" value="Pectin lyase-like"/>
    <property type="match status" value="1"/>
</dbReference>
<dbReference type="EMBL" id="QNTQ01000013">
    <property type="protein sequence ID" value="RBI84024.1"/>
    <property type="molecule type" value="Genomic_DNA"/>
</dbReference>
<dbReference type="Pfam" id="PF12708">
    <property type="entry name" value="Pect-lyase_RHGA_epim"/>
    <property type="match status" value="1"/>
</dbReference>
<dbReference type="OrthoDB" id="7749009at2"/>
<organism evidence="3 4">
    <name type="scientific">Rhodosalinus halophilus</name>
    <dbReference type="NCBI Taxonomy" id="2259333"/>
    <lineage>
        <taxon>Bacteria</taxon>
        <taxon>Pseudomonadati</taxon>
        <taxon>Pseudomonadota</taxon>
        <taxon>Alphaproteobacteria</taxon>
        <taxon>Rhodobacterales</taxon>
        <taxon>Paracoccaceae</taxon>
        <taxon>Rhodosalinus</taxon>
    </lineage>
</organism>
<evidence type="ECO:0000313" key="4">
    <source>
        <dbReference type="Proteomes" id="UP000253370"/>
    </source>
</evidence>
<dbReference type="Proteomes" id="UP000253370">
    <property type="component" value="Unassembled WGS sequence"/>
</dbReference>
<dbReference type="AlphaFoldDB" id="A0A365U6G9"/>
<keyword evidence="4" id="KW-1185">Reference proteome</keyword>
<dbReference type="Gene3D" id="2.160.20.10">
    <property type="entry name" value="Single-stranded right-handed beta-helix, Pectin lyase-like"/>
    <property type="match status" value="1"/>
</dbReference>
<sequence length="761" mass="82011">MNKAITEGAALMPPPFADGLGQWSKGDGTPGSDTYEGDPNAAFVPADQDFGGCLELLKGEDVQRLRYMGQTPMLEGCYLRVTARVKAVSGNLPAVRIAGWPGDAGGAEVTGLTVRGPEVALTQYGAVTEVSAIVGPGLRSGVDMVWGTQPAYGHFGLDLTGPSGGVVRIDDLRIEDVTHVFHRDMMSWVDVRDFGALGDGVTDDSAAFEAADQAANGRRILVPEGTWRLTRNVTLDSPMIFEGRLSMPDDAILSLTRDFRLPVYIEAFGDEEQGFRKAFQALLNNADHESLDMGGRRVSITGPIDMAAAVPNRSSFAQRRVIRNGQIYAEGDTVWEPEVVTSQATYSAAEPRRLTNVANIANVPVGALVEGAGVGREIYVRSKNVAAGDLTLSEPLYDAEGTQVFTFTRFKYMLDFSGFERLDRFALADIELQCNTVASGVMLAPVGVGFQLRECFVTRPRDRGLTSIGQGCQGMLVDRCQFITREGDVLAQNRTTIALNANANDIKLRDNRCTQFRHFAVLGGQNAVISGNHFFQGDSAANGVRLAGIALLTTNTSATITGNYVDNCFIEWTNERDPDPSFTGGFSFAGLSLTDNTFLCSGVAPWFSYLVVKPHGPGHGITGLTVTGNVFRAVGGIIDRVERVDTTFADLDYGRTRDVTFAGNTYHNIGAQAANPLRLSHTQNTEAASWTIDGAPRLPFGGRARQIDALVPTDRIRNAAGVSVPELPHADLEVGADGDQLRLNWSQPVRGRVSVMVRMDN</sequence>
<accession>A0A365U6G9</accession>
<proteinExistence type="predicted"/>
<feature type="region of interest" description="Disordered" evidence="1">
    <location>
        <begin position="12"/>
        <end position="33"/>
    </location>
</feature>
<dbReference type="InterPro" id="IPR012334">
    <property type="entry name" value="Pectin_lyas_fold"/>
</dbReference>